<accession>A0A1W6SLY9</accession>
<dbReference type="KEGG" id="nlc:EBAPG3_003030"/>
<evidence type="ECO:0000313" key="3">
    <source>
        <dbReference type="Proteomes" id="UP000012179"/>
    </source>
</evidence>
<evidence type="ECO:0000256" key="1">
    <source>
        <dbReference type="SAM" id="Phobius"/>
    </source>
</evidence>
<dbReference type="InterPro" id="IPR036737">
    <property type="entry name" value="OmpA-like_sf"/>
</dbReference>
<dbReference type="RefSeq" id="WP_004175793.1">
    <property type="nucleotide sequence ID" value="NZ_CP021106.3"/>
</dbReference>
<name>A0A1W6SLY9_9PROT</name>
<dbReference type="OrthoDB" id="9757969at2"/>
<dbReference type="PANTHER" id="PTHR30441:SF8">
    <property type="entry name" value="DUF748 DOMAIN-CONTAINING PROTEIN"/>
    <property type="match status" value="1"/>
</dbReference>
<dbReference type="AlphaFoldDB" id="A0A1W6SLY9"/>
<keyword evidence="1" id="KW-1133">Transmembrane helix</keyword>
<keyword evidence="3" id="KW-1185">Reference proteome</keyword>
<keyword evidence="1" id="KW-0812">Transmembrane</keyword>
<dbReference type="eggNOG" id="COG2982">
    <property type="taxonomic scope" value="Bacteria"/>
</dbReference>
<organism evidence="2 3">
    <name type="scientific">Nitrosospira lacus</name>
    <dbReference type="NCBI Taxonomy" id="1288494"/>
    <lineage>
        <taxon>Bacteria</taxon>
        <taxon>Pseudomonadati</taxon>
        <taxon>Pseudomonadota</taxon>
        <taxon>Betaproteobacteria</taxon>
        <taxon>Nitrosomonadales</taxon>
        <taxon>Nitrosomonadaceae</taxon>
        <taxon>Nitrosospira</taxon>
    </lineage>
</organism>
<dbReference type="InterPro" id="IPR008023">
    <property type="entry name" value="DUF748"/>
</dbReference>
<protein>
    <recommendedName>
        <fullName evidence="4">DUF748 domain-containing protein</fullName>
    </recommendedName>
</protein>
<dbReference type="Gene3D" id="3.30.1330.60">
    <property type="entry name" value="OmpA-like domain"/>
    <property type="match status" value="1"/>
</dbReference>
<dbReference type="PANTHER" id="PTHR30441">
    <property type="entry name" value="DUF748 DOMAIN-CONTAINING PROTEIN"/>
    <property type="match status" value="1"/>
</dbReference>
<keyword evidence="1" id="KW-0472">Membrane</keyword>
<dbReference type="eggNOG" id="COG2885">
    <property type="taxonomic scope" value="Bacteria"/>
</dbReference>
<evidence type="ECO:0000313" key="2">
    <source>
        <dbReference type="EMBL" id="ARO86823.1"/>
    </source>
</evidence>
<dbReference type="GO" id="GO:0005886">
    <property type="term" value="C:plasma membrane"/>
    <property type="evidence" value="ECO:0007669"/>
    <property type="project" value="TreeGrafter"/>
</dbReference>
<reference evidence="2 3" key="1">
    <citation type="journal article" date="2015" name="Int. J. Syst. Evol. Microbiol.">
        <title>Nitrosospira lacus sp. nov., a psychrotolerant, ammonia-oxidizing bacterium from sandy lake sediment.</title>
        <authorList>
            <person name="Urakawa H."/>
            <person name="Garcia J.C."/>
            <person name="Nielsen J.L."/>
            <person name="Le V.Q."/>
            <person name="Kozlowski J.A."/>
            <person name="Stein L.Y."/>
            <person name="Lim C.K."/>
            <person name="Pommerening-Roser A."/>
            <person name="Martens-Habbena W."/>
            <person name="Stahl D.A."/>
            <person name="Klotz M.G."/>
        </authorList>
    </citation>
    <scope>NUCLEOTIDE SEQUENCE [LARGE SCALE GENOMIC DNA]</scope>
    <source>
        <strain evidence="2 3">APG3</strain>
    </source>
</reference>
<gene>
    <name evidence="2" type="ORF">EBAPG3_003030</name>
</gene>
<proteinExistence type="predicted"/>
<evidence type="ECO:0008006" key="4">
    <source>
        <dbReference type="Google" id="ProtNLM"/>
    </source>
</evidence>
<sequence length="1029" mass="111291">MTSSLRRFISGKRLRTGLGVLAAIIILFGLLGYLWLPGYAKTKLETLLSEAVHRPVTIQSIDIQPYTLELTVRGFRVGEKAASADADNALMSIDELYTNLSIASIARRAPVISSLSVKRPAVRIVREGEQRFNITDLIEDFMKRPDDGSKSMFSVSNITIEGGRFEFIDRLKNSHQEISEIRVGVPFVANFESDEKAWVEPHFSAKVNGAPLVLAGKVRPFTKNREATLELKLNDIDLTRIDEYSPIPVGISLLSGRFDSDLLLTFSQIDGESPSMVLTGSAALRKFEIENQAMEVPYAAKFDRLDIKLTEINLNGKKPSLAGLVLANAAMIRKGDSEPALSLPKLSVEDAAIDPVQQSAVIGTVTFDGFKASMRREADGRLDLVKFFALPSDKAVVATPVEAAAGSRPWTARLGTLKLVAAALRFEDSTLTKVAPMMVDPLDLSVDDIDLSGAKPLKLALKALVNQKGSLETSGSLAWAPLAMDLAVDAKDIDLVSLQGWAGDRLNALLTRGAASFQGKVKMDGSPLKVALNGDTRLTNFNVLDKVTATDLMRWRSLDINGIEFVNEPVRVNINSVAIADFFGYVILTPEGKLNLKDIVRQDNEGALSAKSASASPIADQTTAAAPLPAPAAKPVPLRIGRVVMQGGNIIFNDQFIKPNYRANLTGLAGRVGPLDPKKPGEIDIRGAVDKTAPLKIVGKIDTLSSDLYLDIAASAKGIDMPTFSPYSGKYVGYAIEKGKLSVDIHYHVEKGELKAENNVFLDQLTLGEKVESPDALSIPINLALALLKNRHGEIDVHLPISGSINDPQFSIGGLIVKVILNLLTKAATAPFALLGSLLGDGEELSTIEYTSGLAQITPEAEKRLQVLSKALIDRPALKLEITGTADPEHDPEALKRAILARKVKAQKLSENVKKGEAGGSLEDVELKPEEYAKYLTLAYKEEKFPKPKNVVGLTKSLPVPEMEQLMLANINAGDSEMRALAERRAVAARDWLVEQGGVPADRVFVLETKIEVEAGGKKSGSRAEFSLK</sequence>
<dbReference type="GO" id="GO:0090313">
    <property type="term" value="P:regulation of protein targeting to membrane"/>
    <property type="evidence" value="ECO:0007669"/>
    <property type="project" value="TreeGrafter"/>
</dbReference>
<dbReference type="Proteomes" id="UP000012179">
    <property type="component" value="Chromosome"/>
</dbReference>
<feature type="transmembrane region" description="Helical" evidence="1">
    <location>
        <begin position="16"/>
        <end position="36"/>
    </location>
</feature>
<dbReference type="EMBL" id="CP021106">
    <property type="protein sequence ID" value="ARO86823.1"/>
    <property type="molecule type" value="Genomic_DNA"/>
</dbReference>
<dbReference type="InterPro" id="IPR052894">
    <property type="entry name" value="AsmA-related"/>
</dbReference>
<dbReference type="Pfam" id="PF05359">
    <property type="entry name" value="DUF748"/>
    <property type="match status" value="2"/>
</dbReference>